<organism evidence="1 2">
    <name type="scientific">Gossypium barbadense</name>
    <name type="common">Sea Island cotton</name>
    <name type="synonym">Hibiscus barbadensis</name>
    <dbReference type="NCBI Taxonomy" id="3634"/>
    <lineage>
        <taxon>Eukaryota</taxon>
        <taxon>Viridiplantae</taxon>
        <taxon>Streptophyta</taxon>
        <taxon>Embryophyta</taxon>
        <taxon>Tracheophyta</taxon>
        <taxon>Spermatophyta</taxon>
        <taxon>Magnoliopsida</taxon>
        <taxon>eudicotyledons</taxon>
        <taxon>Gunneridae</taxon>
        <taxon>Pentapetalae</taxon>
        <taxon>rosids</taxon>
        <taxon>malvids</taxon>
        <taxon>Malvales</taxon>
        <taxon>Malvaceae</taxon>
        <taxon>Malvoideae</taxon>
        <taxon>Gossypium</taxon>
    </lineage>
</organism>
<dbReference type="OrthoDB" id="10655098at2759"/>
<protein>
    <submittedName>
        <fullName evidence="1">Uncharacterized protein</fullName>
    </submittedName>
</protein>
<name>A0A2P5XH23_GOSBA</name>
<gene>
    <name evidence="1" type="ORF">GOBAR_AA18014</name>
</gene>
<dbReference type="AlphaFoldDB" id="A0A2P5XH23"/>
<accession>A0A2P5XH23</accession>
<evidence type="ECO:0000313" key="1">
    <source>
        <dbReference type="EMBL" id="PPS02647.1"/>
    </source>
</evidence>
<reference evidence="1 2" key="1">
    <citation type="submission" date="2015-01" db="EMBL/GenBank/DDBJ databases">
        <title>Genome of allotetraploid Gossypium barbadense reveals genomic plasticity and fiber elongation in cotton evolution.</title>
        <authorList>
            <person name="Chen X."/>
            <person name="Liu X."/>
            <person name="Zhao B."/>
            <person name="Zheng H."/>
            <person name="Hu Y."/>
            <person name="Lu G."/>
            <person name="Yang C."/>
            <person name="Chen J."/>
            <person name="Shan C."/>
            <person name="Zhang L."/>
            <person name="Zhou Y."/>
            <person name="Wang L."/>
            <person name="Guo W."/>
            <person name="Bai Y."/>
            <person name="Ruan J."/>
            <person name="Shangguan X."/>
            <person name="Mao Y."/>
            <person name="Jiang J."/>
            <person name="Zhu Y."/>
            <person name="Lei J."/>
            <person name="Kang H."/>
            <person name="Chen S."/>
            <person name="He X."/>
            <person name="Wang R."/>
            <person name="Wang Y."/>
            <person name="Chen J."/>
            <person name="Wang L."/>
            <person name="Yu S."/>
            <person name="Wang B."/>
            <person name="Wei J."/>
            <person name="Song S."/>
            <person name="Lu X."/>
            <person name="Gao Z."/>
            <person name="Gu W."/>
            <person name="Deng X."/>
            <person name="Ma D."/>
            <person name="Wang S."/>
            <person name="Liang W."/>
            <person name="Fang L."/>
            <person name="Cai C."/>
            <person name="Zhu X."/>
            <person name="Zhou B."/>
            <person name="Zhang Y."/>
            <person name="Chen Z."/>
            <person name="Xu S."/>
            <person name="Zhu R."/>
            <person name="Wang S."/>
            <person name="Zhang T."/>
            <person name="Zhao G."/>
        </authorList>
    </citation>
    <scope>NUCLEOTIDE SEQUENCE [LARGE SCALE GENOMIC DNA]</scope>
    <source>
        <strain evidence="2">cv. Xinhai21</strain>
        <tissue evidence="1">Leaf</tissue>
    </source>
</reference>
<dbReference type="EMBL" id="KZ664881">
    <property type="protein sequence ID" value="PPS02647.1"/>
    <property type="molecule type" value="Genomic_DNA"/>
</dbReference>
<proteinExistence type="predicted"/>
<evidence type="ECO:0000313" key="2">
    <source>
        <dbReference type="Proteomes" id="UP000239757"/>
    </source>
</evidence>
<dbReference type="Proteomes" id="UP000239757">
    <property type="component" value="Unassembled WGS sequence"/>
</dbReference>
<sequence>MARPSESCVRGGSRSRKRLRLERGSLSVVQSGGNRLPHHRPDKQLVFPKGELPTPQSVLDIILLMLDSHLRALFPHLAIPRPLIESANVVDSCDTMTILSFPLGSLTYAPYLGEDQVLSPKLKEFAYCLSSYSGIHKPVLYEIECSISMLFTKGSLASWAFQQACITVEAKQAESKRALLSSEKSLALLRQSYEIFVR</sequence>